<protein>
    <submittedName>
        <fullName evidence="1">Uncharacterized protein</fullName>
    </submittedName>
</protein>
<dbReference type="AlphaFoldDB" id="A0A0A9MUX6"/>
<name>A0A0A9MUX6_ARUDO</name>
<organism evidence="1">
    <name type="scientific">Arundo donax</name>
    <name type="common">Giant reed</name>
    <name type="synonym">Donax arundinaceus</name>
    <dbReference type="NCBI Taxonomy" id="35708"/>
    <lineage>
        <taxon>Eukaryota</taxon>
        <taxon>Viridiplantae</taxon>
        <taxon>Streptophyta</taxon>
        <taxon>Embryophyta</taxon>
        <taxon>Tracheophyta</taxon>
        <taxon>Spermatophyta</taxon>
        <taxon>Magnoliopsida</taxon>
        <taxon>Liliopsida</taxon>
        <taxon>Poales</taxon>
        <taxon>Poaceae</taxon>
        <taxon>PACMAD clade</taxon>
        <taxon>Arundinoideae</taxon>
        <taxon>Arundineae</taxon>
        <taxon>Arundo</taxon>
    </lineage>
</organism>
<accession>A0A0A9MUX6</accession>
<reference evidence="1" key="2">
    <citation type="journal article" date="2015" name="Data Brief">
        <title>Shoot transcriptome of the giant reed, Arundo donax.</title>
        <authorList>
            <person name="Barrero R.A."/>
            <person name="Guerrero F.D."/>
            <person name="Moolhuijzen P."/>
            <person name="Goolsby J.A."/>
            <person name="Tidwell J."/>
            <person name="Bellgard S.E."/>
            <person name="Bellgard M.I."/>
        </authorList>
    </citation>
    <scope>NUCLEOTIDE SEQUENCE</scope>
    <source>
        <tissue evidence="1">Shoot tissue taken approximately 20 cm above the soil surface</tissue>
    </source>
</reference>
<dbReference type="EMBL" id="GBRH01219149">
    <property type="protein sequence ID" value="JAD78746.1"/>
    <property type="molecule type" value="Transcribed_RNA"/>
</dbReference>
<sequence>MICYPNGLLLDISLMKPHLDGHLFLALQSYEKVDIATSNHDPWNIEMLYGHCMNQLLGVHNVHQSSDDQQSFQILYAHSHP</sequence>
<evidence type="ECO:0000313" key="1">
    <source>
        <dbReference type="EMBL" id="JAD78746.1"/>
    </source>
</evidence>
<reference evidence="1" key="1">
    <citation type="submission" date="2014-09" db="EMBL/GenBank/DDBJ databases">
        <authorList>
            <person name="Magalhaes I.L.F."/>
            <person name="Oliveira U."/>
            <person name="Santos F.R."/>
            <person name="Vidigal T.H.D.A."/>
            <person name="Brescovit A.D."/>
            <person name="Santos A.J."/>
        </authorList>
    </citation>
    <scope>NUCLEOTIDE SEQUENCE</scope>
    <source>
        <tissue evidence="1">Shoot tissue taken approximately 20 cm above the soil surface</tissue>
    </source>
</reference>
<proteinExistence type="predicted"/>